<feature type="region of interest" description="Disordered" evidence="1">
    <location>
        <begin position="299"/>
        <end position="344"/>
    </location>
</feature>
<sequence length="438" mass="47985">MNAKSALQLVTTEKTYPIISSCHQPPLPPPPATLWAQRTPLSHFCCPPTISSHHHSIPAARQMLPAAPSHRLLLPSRPSGGPHLAPAALWPLPAAPSHRCTLLPPSRPSRGPQLAPSTLYPPFSGPLSPVPANSSLSTQRLGPSGQPMMRCYSSLQHLRSFGQASLKSSEDSHWNDINQFLKLIDSSQTIPSNHIPNRAHQMTRPVLRYVHSPCPSQQPAHLRYQKQIREAATKNKETHEQDAPVKHTAMTIEEEREYENNNDKDNSLSKLVKEQLALTLRELVGSVLLISEEPAPMAGPSLQAASGSQHSPHSGVPSGRSHYKSASGPADRPPSSASRKGKGLSGSFHLLSPGLATLHGLCKEDKPLEPRQSFLPLLPILSQAIDLWLPHLHLLGNQLGDMQIGDHTDQQHTSGSNLQHYNLYFKFDMLVTEKNGQW</sequence>
<dbReference type="EMBL" id="PGCI01000055">
    <property type="protein sequence ID" value="PLW44693.1"/>
    <property type="molecule type" value="Genomic_DNA"/>
</dbReference>
<feature type="compositionally biased region" description="Polar residues" evidence="1">
    <location>
        <begin position="303"/>
        <end position="312"/>
    </location>
</feature>
<accession>A0A2N5V3Y3</accession>
<name>A0A2N5V3Y3_9BASI</name>
<protein>
    <submittedName>
        <fullName evidence="2">Uncharacterized protein</fullName>
    </submittedName>
</protein>
<comment type="caution">
    <text evidence="2">The sequence shown here is derived from an EMBL/GenBank/DDBJ whole genome shotgun (WGS) entry which is preliminary data.</text>
</comment>
<reference evidence="2 3" key="1">
    <citation type="submission" date="2017-11" db="EMBL/GenBank/DDBJ databases">
        <title>De novo assembly and phasing of dikaryotic genomes from two isolates of Puccinia coronata f. sp. avenae, the causal agent of oat crown rust.</title>
        <authorList>
            <person name="Miller M.E."/>
            <person name="Zhang Y."/>
            <person name="Omidvar V."/>
            <person name="Sperschneider J."/>
            <person name="Schwessinger B."/>
            <person name="Raley C."/>
            <person name="Palmer J.M."/>
            <person name="Garnica D."/>
            <person name="Upadhyaya N."/>
            <person name="Rathjen J."/>
            <person name="Taylor J.M."/>
            <person name="Park R.F."/>
            <person name="Dodds P.N."/>
            <person name="Hirsch C.D."/>
            <person name="Kianian S.F."/>
            <person name="Figueroa M."/>
        </authorList>
    </citation>
    <scope>NUCLEOTIDE SEQUENCE [LARGE SCALE GENOMIC DNA]</scope>
    <source>
        <strain evidence="2">12SD80</strain>
    </source>
</reference>
<gene>
    <name evidence="2" type="ORF">PCASD_05850</name>
</gene>
<feature type="compositionally biased region" description="Basic and acidic residues" evidence="1">
    <location>
        <begin position="233"/>
        <end position="245"/>
    </location>
</feature>
<organism evidence="2 3">
    <name type="scientific">Puccinia coronata f. sp. avenae</name>
    <dbReference type="NCBI Taxonomy" id="200324"/>
    <lineage>
        <taxon>Eukaryota</taxon>
        <taxon>Fungi</taxon>
        <taxon>Dikarya</taxon>
        <taxon>Basidiomycota</taxon>
        <taxon>Pucciniomycotina</taxon>
        <taxon>Pucciniomycetes</taxon>
        <taxon>Pucciniales</taxon>
        <taxon>Pucciniaceae</taxon>
        <taxon>Puccinia</taxon>
    </lineage>
</organism>
<evidence type="ECO:0000313" key="3">
    <source>
        <dbReference type="Proteomes" id="UP000235392"/>
    </source>
</evidence>
<dbReference type="AlphaFoldDB" id="A0A2N5V3Y3"/>
<evidence type="ECO:0000256" key="1">
    <source>
        <dbReference type="SAM" id="MobiDB-lite"/>
    </source>
</evidence>
<dbReference type="Proteomes" id="UP000235392">
    <property type="component" value="Unassembled WGS sequence"/>
</dbReference>
<evidence type="ECO:0000313" key="2">
    <source>
        <dbReference type="EMBL" id="PLW44693.1"/>
    </source>
</evidence>
<feature type="region of interest" description="Disordered" evidence="1">
    <location>
        <begin position="233"/>
        <end position="266"/>
    </location>
</feature>
<proteinExistence type="predicted"/>